<dbReference type="GO" id="GO:0004818">
    <property type="term" value="F:glutamate-tRNA ligase activity"/>
    <property type="evidence" value="ECO:0007669"/>
    <property type="project" value="TreeGrafter"/>
</dbReference>
<dbReference type="Pfam" id="PF00749">
    <property type="entry name" value="tRNA-synt_1c"/>
    <property type="match status" value="1"/>
</dbReference>
<dbReference type="GO" id="GO:0005829">
    <property type="term" value="C:cytosol"/>
    <property type="evidence" value="ECO:0007669"/>
    <property type="project" value="TreeGrafter"/>
</dbReference>
<dbReference type="NCBIfam" id="NF004315">
    <property type="entry name" value="PRK05710.1-4"/>
    <property type="match status" value="1"/>
</dbReference>
<dbReference type="EMBL" id="CP135996">
    <property type="protein sequence ID" value="WOC32671.1"/>
    <property type="molecule type" value="Genomic_DNA"/>
</dbReference>
<dbReference type="AlphaFoldDB" id="A0AA97H1M8"/>
<evidence type="ECO:0000256" key="8">
    <source>
        <dbReference type="RuleBase" id="RU363037"/>
    </source>
</evidence>
<keyword evidence="8" id="KW-0648">Protein biosynthesis</keyword>
<evidence type="ECO:0000256" key="4">
    <source>
        <dbReference type="ARBA" id="ARBA00022833"/>
    </source>
</evidence>
<reference evidence="10" key="2">
    <citation type="submission" date="2024-06" db="EMBL/GenBank/DDBJ databases">
        <title>Caproicibacterium argilliputei sp. nov, a novel caproic acid producing anaerobic bacterium isolated from pit mud.</title>
        <authorList>
            <person name="Xia S."/>
        </authorList>
    </citation>
    <scope>NUCLEOTIDE SEQUENCE</scope>
    <source>
        <strain evidence="10">ZCY20-5</strain>
    </source>
</reference>
<keyword evidence="6 7" id="KW-0030">Aminoacyl-tRNA synthetase</keyword>
<dbReference type="GO" id="GO:0006424">
    <property type="term" value="P:glutamyl-tRNA aminoacylation"/>
    <property type="evidence" value="ECO:0007669"/>
    <property type="project" value="InterPro"/>
</dbReference>
<feature type="binding site" evidence="7">
    <location>
        <position position="110"/>
    </location>
    <ligand>
        <name>Zn(2+)</name>
        <dbReference type="ChEBI" id="CHEBI:29105"/>
    </ligand>
</feature>
<feature type="short sequence motif" description="'KMSKS' region" evidence="7">
    <location>
        <begin position="250"/>
        <end position="254"/>
    </location>
</feature>
<keyword evidence="11" id="KW-1185">Reference proteome</keyword>
<reference evidence="10" key="1">
    <citation type="submission" date="2023-09" db="EMBL/GenBank/DDBJ databases">
        <authorList>
            <person name="Zeng C."/>
        </authorList>
    </citation>
    <scope>NUCLEOTIDE SEQUENCE</scope>
    <source>
        <strain evidence="10">ZCY20-5</strain>
    </source>
</reference>
<dbReference type="InterPro" id="IPR049940">
    <property type="entry name" value="GluQ/Sye"/>
</dbReference>
<dbReference type="KEGG" id="carl:PXC00_02015"/>
<dbReference type="PANTHER" id="PTHR43311:SF1">
    <property type="entry name" value="GLUTAMYL-Q TRNA(ASP) SYNTHETASE"/>
    <property type="match status" value="1"/>
</dbReference>
<dbReference type="Proteomes" id="UP001300604">
    <property type="component" value="Chromosome"/>
</dbReference>
<feature type="short sequence motif" description="'HIGH' region" evidence="7">
    <location>
        <begin position="11"/>
        <end position="21"/>
    </location>
</feature>
<organism evidence="10 11">
    <name type="scientific">Caproicibacterium argilliputei</name>
    <dbReference type="NCBI Taxonomy" id="3030016"/>
    <lineage>
        <taxon>Bacteria</taxon>
        <taxon>Bacillati</taxon>
        <taxon>Bacillota</taxon>
        <taxon>Clostridia</taxon>
        <taxon>Eubacteriales</taxon>
        <taxon>Oscillospiraceae</taxon>
        <taxon>Caproicibacterium</taxon>
    </lineage>
</organism>
<dbReference type="InterPro" id="IPR000924">
    <property type="entry name" value="Glu/Gln-tRNA-synth"/>
</dbReference>
<evidence type="ECO:0000256" key="3">
    <source>
        <dbReference type="ARBA" id="ARBA00022741"/>
    </source>
</evidence>
<feature type="binding site" evidence="7">
    <location>
        <position position="108"/>
    </location>
    <ligand>
        <name>Zn(2+)</name>
        <dbReference type="ChEBI" id="CHEBI:29105"/>
    </ligand>
</feature>
<comment type="function">
    <text evidence="7">Catalyzes the tRNA-independent activation of glutamate in presence of ATP and the subsequent transfer of glutamate onto a tRNA(Asp). Glutamate is transferred on the 2-amino-5-(4,5-dihydroxy-2-cyclopenten-1-yl) moiety of the queuosine in the wobble position of the QUC anticodon.</text>
</comment>
<dbReference type="HAMAP" id="MF_01428">
    <property type="entry name" value="Glu_Q_tRNA_synth"/>
    <property type="match status" value="1"/>
</dbReference>
<dbReference type="RefSeq" id="WP_275846144.1">
    <property type="nucleotide sequence ID" value="NZ_CP135996.1"/>
</dbReference>
<gene>
    <name evidence="10" type="primary">gluQRS</name>
    <name evidence="7" type="synonym">gluQ</name>
    <name evidence="10" type="ORF">PXC00_02015</name>
</gene>
<comment type="cofactor">
    <cofactor evidence="7">
        <name>Zn(2+)</name>
        <dbReference type="ChEBI" id="CHEBI:29105"/>
    </cofactor>
    <text evidence="7">Binds 1 zinc ion per subunit.</text>
</comment>
<dbReference type="GO" id="GO:0008270">
    <property type="term" value="F:zinc ion binding"/>
    <property type="evidence" value="ECO:0007669"/>
    <property type="project" value="UniProtKB-UniRule"/>
</dbReference>
<dbReference type="InterPro" id="IPR020058">
    <property type="entry name" value="Glu/Gln-tRNA-synth_Ib_cat-dom"/>
</dbReference>
<evidence type="ECO:0000313" key="11">
    <source>
        <dbReference type="Proteomes" id="UP001300604"/>
    </source>
</evidence>
<feature type="binding site" evidence="7">
    <location>
        <position position="134"/>
    </location>
    <ligand>
        <name>Zn(2+)</name>
        <dbReference type="ChEBI" id="CHEBI:29105"/>
    </ligand>
</feature>
<evidence type="ECO:0000256" key="7">
    <source>
        <dbReference type="HAMAP-Rule" id="MF_01428"/>
    </source>
</evidence>
<evidence type="ECO:0000256" key="1">
    <source>
        <dbReference type="ARBA" id="ARBA00022598"/>
    </source>
</evidence>
<evidence type="ECO:0000256" key="2">
    <source>
        <dbReference type="ARBA" id="ARBA00022723"/>
    </source>
</evidence>
<feature type="binding site" evidence="7">
    <location>
        <position position="44"/>
    </location>
    <ligand>
        <name>L-glutamate</name>
        <dbReference type="ChEBI" id="CHEBI:29985"/>
    </ligand>
</feature>
<proteinExistence type="inferred from homology"/>
<evidence type="ECO:0000259" key="9">
    <source>
        <dbReference type="Pfam" id="PF00749"/>
    </source>
</evidence>
<dbReference type="NCBIfam" id="NF004314">
    <property type="entry name" value="PRK05710.1-3"/>
    <property type="match status" value="1"/>
</dbReference>
<evidence type="ECO:0000256" key="6">
    <source>
        <dbReference type="ARBA" id="ARBA00023146"/>
    </source>
</evidence>
<keyword evidence="4 7" id="KW-0862">Zinc</keyword>
<feature type="binding site" evidence="7">
    <location>
        <begin position="8"/>
        <end position="12"/>
    </location>
    <ligand>
        <name>L-glutamate</name>
        <dbReference type="ChEBI" id="CHEBI:29985"/>
    </ligand>
</feature>
<dbReference type="EC" id="6.1.1.-" evidence="7"/>
<dbReference type="PRINTS" id="PR00987">
    <property type="entry name" value="TRNASYNTHGLU"/>
</dbReference>
<keyword evidence="2 7" id="KW-0479">Metal-binding</keyword>
<feature type="binding site" evidence="7">
    <location>
        <position position="194"/>
    </location>
    <ligand>
        <name>L-glutamate</name>
        <dbReference type="ChEBI" id="CHEBI:29985"/>
    </ligand>
</feature>
<feature type="binding site" evidence="7">
    <location>
        <position position="253"/>
    </location>
    <ligand>
        <name>ATP</name>
        <dbReference type="ChEBI" id="CHEBI:30616"/>
    </ligand>
</feature>
<dbReference type="PANTHER" id="PTHR43311">
    <property type="entry name" value="GLUTAMATE--TRNA LIGASE"/>
    <property type="match status" value="1"/>
</dbReference>
<name>A0AA97H1M8_9FIRM</name>
<feature type="domain" description="Glutamyl/glutaminyl-tRNA synthetase class Ib catalytic" evidence="9">
    <location>
        <begin position="5"/>
        <end position="258"/>
    </location>
</feature>
<evidence type="ECO:0000256" key="5">
    <source>
        <dbReference type="ARBA" id="ARBA00022840"/>
    </source>
</evidence>
<dbReference type="NCBIfam" id="TIGR03838">
    <property type="entry name" value="queuosine_YadB"/>
    <property type="match status" value="1"/>
</dbReference>
<feature type="binding site" evidence="7">
    <location>
        <position position="130"/>
    </location>
    <ligand>
        <name>Zn(2+)</name>
        <dbReference type="ChEBI" id="CHEBI:29105"/>
    </ligand>
</feature>
<dbReference type="InterPro" id="IPR022380">
    <property type="entry name" value="Glu-Q_tRNA(Asp)_Synthase"/>
</dbReference>
<sequence length="337" mass="37692">MSQSVCGRFAPTPSGRMHAGNVLCALLAWLSARSQGGRMVLRIEDLDPLRCPPENAALLEDDLHWLGLDWDEGGSAGGPHAPYYQSQCTDFYEAALQKLRNKGLLYPCFCSRAQLHVASAPHLSDGQVIYNGRCRGLTAEQIRRLSQQRPAALRLRVPPETIRFTDGCTGTYAENLAEACGDFLVRRSDGIFAYQLAVVVDDARMEVTEVVRGRDLLASTPRQLYLYRLLGCRPPRYCHIPLLLAPDGRRLSKRDHDLDLGRLRQTLPDARPLIGALAFLCGLQPAPEPVCAQDLLPHFRWSAVRKTSIRIPQAWYQVPPNRWAVRTEELYAENPAL</sequence>
<dbReference type="GO" id="GO:0005524">
    <property type="term" value="F:ATP binding"/>
    <property type="evidence" value="ECO:0007669"/>
    <property type="project" value="UniProtKB-KW"/>
</dbReference>
<dbReference type="InterPro" id="IPR014729">
    <property type="entry name" value="Rossmann-like_a/b/a_fold"/>
</dbReference>
<protein>
    <recommendedName>
        <fullName evidence="7">Glutamyl-Q tRNA(Asp) synthetase</fullName>
        <shortName evidence="7">Glu-Q-RSs</shortName>
        <ecNumber evidence="7">6.1.1.-</ecNumber>
    </recommendedName>
</protein>
<dbReference type="SUPFAM" id="SSF52374">
    <property type="entry name" value="Nucleotidylyl transferase"/>
    <property type="match status" value="1"/>
</dbReference>
<comment type="similarity">
    <text evidence="7">Belongs to the class-I aminoacyl-tRNA synthetase family. GluQ subfamily.</text>
</comment>
<keyword evidence="3 7" id="KW-0547">Nucleotide-binding</keyword>
<feature type="binding site" evidence="7">
    <location>
        <position position="212"/>
    </location>
    <ligand>
        <name>L-glutamate</name>
        <dbReference type="ChEBI" id="CHEBI:29985"/>
    </ligand>
</feature>
<keyword evidence="1 7" id="KW-0436">Ligase</keyword>
<dbReference type="Gene3D" id="3.40.50.620">
    <property type="entry name" value="HUPs"/>
    <property type="match status" value="1"/>
</dbReference>
<keyword evidence="5 7" id="KW-0067">ATP-binding</keyword>
<accession>A0AA97H1M8</accession>
<evidence type="ECO:0000313" key="10">
    <source>
        <dbReference type="EMBL" id="WOC32671.1"/>
    </source>
</evidence>
<dbReference type="GO" id="GO:0006400">
    <property type="term" value="P:tRNA modification"/>
    <property type="evidence" value="ECO:0007669"/>
    <property type="project" value="InterPro"/>
</dbReference>